<dbReference type="CDD" id="cd06262">
    <property type="entry name" value="metallo-hydrolase-like_MBL-fold"/>
    <property type="match status" value="1"/>
</dbReference>
<gene>
    <name evidence="2" type="ORF">GCM10011581_25540</name>
</gene>
<dbReference type="SMART" id="SM00849">
    <property type="entry name" value="Lactamase_B"/>
    <property type="match status" value="1"/>
</dbReference>
<evidence type="ECO:0000259" key="1">
    <source>
        <dbReference type="SMART" id="SM00849"/>
    </source>
</evidence>
<dbReference type="PANTHER" id="PTHR46233:SF4">
    <property type="entry name" value="METALLO-BETA-LACTAMASE DOMAIN-CONTAINING PROTEIN"/>
    <property type="match status" value="1"/>
</dbReference>
<protein>
    <submittedName>
        <fullName evidence="2">Hydrolase</fullName>
    </submittedName>
</protein>
<dbReference type="Proteomes" id="UP000597989">
    <property type="component" value="Unassembled WGS sequence"/>
</dbReference>
<feature type="domain" description="Metallo-beta-lactamase" evidence="1">
    <location>
        <begin position="24"/>
        <end position="188"/>
    </location>
</feature>
<name>A0A917JVR1_9PSEU</name>
<dbReference type="InterPro" id="IPR051453">
    <property type="entry name" value="MBL_Glyoxalase_II"/>
</dbReference>
<dbReference type="InterPro" id="IPR036866">
    <property type="entry name" value="RibonucZ/Hydroxyglut_hydro"/>
</dbReference>
<comment type="caution">
    <text evidence="2">The sequence shown here is derived from an EMBL/GenBank/DDBJ whole genome shotgun (WGS) entry which is preliminary data.</text>
</comment>
<dbReference type="EMBL" id="BMMT01000007">
    <property type="protein sequence ID" value="GGI87343.1"/>
    <property type="molecule type" value="Genomic_DNA"/>
</dbReference>
<keyword evidence="2" id="KW-0378">Hydrolase</keyword>
<reference evidence="2 3" key="1">
    <citation type="journal article" date="2014" name="Int. J. Syst. Evol. Microbiol.">
        <title>Complete genome sequence of Corynebacterium casei LMG S-19264T (=DSM 44701T), isolated from a smear-ripened cheese.</title>
        <authorList>
            <consortium name="US DOE Joint Genome Institute (JGI-PGF)"/>
            <person name="Walter F."/>
            <person name="Albersmeier A."/>
            <person name="Kalinowski J."/>
            <person name="Ruckert C."/>
        </authorList>
    </citation>
    <scope>NUCLEOTIDE SEQUENCE [LARGE SCALE GENOMIC DNA]</scope>
    <source>
        <strain evidence="2 3">CGMCC 4.7206</strain>
    </source>
</reference>
<dbReference type="InterPro" id="IPR001279">
    <property type="entry name" value="Metallo-B-lactamas"/>
</dbReference>
<evidence type="ECO:0000313" key="3">
    <source>
        <dbReference type="Proteomes" id="UP000597989"/>
    </source>
</evidence>
<accession>A0A917JVR1</accession>
<dbReference type="SUPFAM" id="SSF56281">
    <property type="entry name" value="Metallo-hydrolase/oxidoreductase"/>
    <property type="match status" value="1"/>
</dbReference>
<dbReference type="GO" id="GO:0016787">
    <property type="term" value="F:hydrolase activity"/>
    <property type="evidence" value="ECO:0007669"/>
    <property type="project" value="UniProtKB-KW"/>
</dbReference>
<dbReference type="RefSeq" id="WP_188987535.1">
    <property type="nucleotide sequence ID" value="NZ_BMMT01000007.1"/>
</dbReference>
<dbReference type="Pfam" id="PF00753">
    <property type="entry name" value="Lactamase_B"/>
    <property type="match status" value="1"/>
</dbReference>
<dbReference type="PANTHER" id="PTHR46233">
    <property type="entry name" value="HYDROXYACYLGLUTATHIONE HYDROLASE GLOC"/>
    <property type="match status" value="1"/>
</dbReference>
<proteinExistence type="predicted"/>
<dbReference type="AlphaFoldDB" id="A0A917JVR1"/>
<organism evidence="2 3">
    <name type="scientific">Saccharopolyspora thermophila</name>
    <dbReference type="NCBI Taxonomy" id="89367"/>
    <lineage>
        <taxon>Bacteria</taxon>
        <taxon>Bacillati</taxon>
        <taxon>Actinomycetota</taxon>
        <taxon>Actinomycetes</taxon>
        <taxon>Pseudonocardiales</taxon>
        <taxon>Pseudonocardiaceae</taxon>
        <taxon>Saccharopolyspora</taxon>
    </lineage>
</organism>
<sequence>MGARVEQVVTSGVFTLDGDTFEVDNNVWLIGDDREVFVVDPAHDHELILEAIGRRAVRAIVCTHGHNDHINAAVPLADVVGAPVLLHTEDVDLWKQVNPDRPPDWTLSDGEVLTIAGIELEVLHTPGHTWGSVCLHAADHGWLFSGDTLFAGGPGATGRSCSDFPTIIRSITSRLLALDPATIVHTGHGASTTIGAESPHLDEWLARGH</sequence>
<evidence type="ECO:0000313" key="2">
    <source>
        <dbReference type="EMBL" id="GGI87343.1"/>
    </source>
</evidence>
<dbReference type="Gene3D" id="3.60.15.10">
    <property type="entry name" value="Ribonuclease Z/Hydroxyacylglutathione hydrolase-like"/>
    <property type="match status" value="1"/>
</dbReference>